<feature type="compositionally biased region" description="Low complexity" evidence="1">
    <location>
        <begin position="799"/>
        <end position="812"/>
    </location>
</feature>
<feature type="compositionally biased region" description="Polar residues" evidence="1">
    <location>
        <begin position="674"/>
        <end position="690"/>
    </location>
</feature>
<feature type="compositionally biased region" description="Basic and acidic residues" evidence="1">
    <location>
        <begin position="171"/>
        <end position="209"/>
    </location>
</feature>
<dbReference type="EMBL" id="LN714487">
    <property type="protein sequence ID" value="CEL71071.1"/>
    <property type="molecule type" value="Genomic_DNA"/>
</dbReference>
<feature type="compositionally biased region" description="Low complexity" evidence="1">
    <location>
        <begin position="293"/>
        <end position="306"/>
    </location>
</feature>
<organism evidence="2">
    <name type="scientific">Neospora caninum (strain Liverpool)</name>
    <dbReference type="NCBI Taxonomy" id="572307"/>
    <lineage>
        <taxon>Eukaryota</taxon>
        <taxon>Sar</taxon>
        <taxon>Alveolata</taxon>
        <taxon>Apicomplexa</taxon>
        <taxon>Conoidasida</taxon>
        <taxon>Coccidia</taxon>
        <taxon>Eucoccidiorida</taxon>
        <taxon>Eimeriorina</taxon>
        <taxon>Sarcocystidae</taxon>
        <taxon>Neospora</taxon>
    </lineage>
</organism>
<feature type="region of interest" description="Disordered" evidence="1">
    <location>
        <begin position="439"/>
        <end position="482"/>
    </location>
</feature>
<feature type="region of interest" description="Disordered" evidence="1">
    <location>
        <begin position="632"/>
        <end position="662"/>
    </location>
</feature>
<feature type="compositionally biased region" description="Low complexity" evidence="1">
    <location>
        <begin position="320"/>
        <end position="329"/>
    </location>
</feature>
<feature type="region of interest" description="Disordered" evidence="1">
    <location>
        <begin position="168"/>
        <end position="329"/>
    </location>
</feature>
<gene>
    <name evidence="2" type="ORF">BN1204_067340</name>
</gene>
<reference evidence="2" key="1">
    <citation type="journal article" date="2015" name="PLoS ONE">
        <title>Comprehensive Evaluation of Toxoplasma gondii VEG and Neospora caninum LIV Genomes with Tachyzoite Stage Transcriptome and Proteome Defines Novel Transcript Features.</title>
        <authorList>
            <person name="Ramaprasad A."/>
            <person name="Mourier T."/>
            <person name="Naeem R."/>
            <person name="Malas T.B."/>
            <person name="Moussa E."/>
            <person name="Panigrahi A."/>
            <person name="Vermont S.J."/>
            <person name="Otto T.D."/>
            <person name="Wastling J."/>
            <person name="Pain A."/>
        </authorList>
    </citation>
    <scope>NUCLEOTIDE SEQUENCE</scope>
    <source>
        <strain evidence="2">Liverpool</strain>
    </source>
</reference>
<name>A0A0F7UPT4_NEOCL</name>
<feature type="compositionally biased region" description="Polar residues" evidence="1">
    <location>
        <begin position="1114"/>
        <end position="1128"/>
    </location>
</feature>
<evidence type="ECO:0000256" key="1">
    <source>
        <dbReference type="SAM" id="MobiDB-lite"/>
    </source>
</evidence>
<sequence length="1360" mass="146098">MDPLPHVLASASCRPALQQEATTQNHFVKVAPEKMLLPNLAFTTAQDIRASGVAAFMKGDEIRGCIDGFQPPSFTSSNSLAATPLYGHQGTEGTPEGSVSASSFSVPSKVSGDRFRFSEHFFSSFRQQCGATACAAAVVPAKENVWPWNDSSSTAPKVTWAYERNGNAAHAADREQPSERPETLEFRDAWNRGKPERDGCSVELSEKSPDSTTPHIDGGNKDFAWYHMPASSQGRDQSLPRRRAPMLSRWGDSRRDDLSSSSSLATSESVSSWASPLRSRRVPASSCPPSPFSAPVSSSSSTSDRSSAWHDAASPALGHRSSPSPVVSLSSDPSRSFSFASATPGLPAAPPSASSALSMSASRASEWGERRDSDMVIFSVGERTPARVYFLPPEESACRAEFPHPFRARAPLVSFPKSEKSVAANRALVRRFWPFGSMTDRGIPTPKRNRELSSGLAERAPQKEEEQKQSNKDLEDACPTRPPWIFEDSDRLTVEGTERRGDIVQPHCPPLPLSLVASSSPGSPSLSVPSSSPIHPTSPVCAGAAFSCRFSSGAAGDEQDAERELVSCSSVTAKDSHETLGNTELSCCSGHPVAKVLHILHEEVRKRECSSVTASGGPSRLYVKTENSFLSTDGETAATREAPVSAQASAAGDETTARSIQSTSDRVVVYASSGDSLAPSMTPSRRQSGCTCRGSARPSADDPSRLSTHQKWPTRAPEISSASRSGGVSAFDIRRGTGVARLGPSSFPAAAYAQLHTPCVGRCPFSVRAVLSKSHKPVDEAVRSALVGTPEAACVSNPRSAESSTSENTSARFGGHSRGDCSNLATDFNGSTLVVSHAAPRVRFGQGGKALPQETKMNRVRILLHGNAETTEAVENEDAGVGVGAANRGNASENARRSNSRVGGPRDPLLALLAAHHTERFDSCQGHNDDCRRNDDQRREARQPSQVRPLFDPSIDRKHFLRPTVCSLSRSRTDSRSGRESSASRGSSLNESISSSSPFQAQGRKNLSRADRAAARGRAAIAAAACAHRGLRRRDARQPAERGVLTELATTDASKSDQKEQKNKAFGNGEGRSSTIHRRRAAGDKQSGRSTHAATAEAACKERPRATMHASRFPGNSLSVAKQPAGSSKTLVVQEYEAREKDSPNCPKFTICVHKETDGDASSCSAPRQHNSSASFTRSAGRSPVSRGPSLQTGNGDLAGSRRIQEGGAMLRRKHDGRATVALLTRSDSDLDSVAAEREDRMRLLDYCRSILAGGVYSKMYREGPYRMKRCSYTLTWQPVCIRYSSDTASRQKERHRFLADEGSVPQATVPVTVCPQCLRKNKIHDASRQKTRLLSFTLDCLKLPTTSTHCTLTLSLALL</sequence>
<feature type="region of interest" description="Disordered" evidence="1">
    <location>
        <begin position="966"/>
        <end position="1012"/>
    </location>
</feature>
<accession>A0A0F7UPT4</accession>
<feature type="compositionally biased region" description="Basic and acidic residues" evidence="1">
    <location>
        <begin position="460"/>
        <end position="475"/>
    </location>
</feature>
<proteinExistence type="predicted"/>
<feature type="region of interest" description="Disordered" evidence="1">
    <location>
        <begin position="1027"/>
        <end position="1128"/>
    </location>
</feature>
<feature type="region of interest" description="Disordered" evidence="1">
    <location>
        <begin position="674"/>
        <end position="725"/>
    </location>
</feature>
<feature type="region of interest" description="Disordered" evidence="1">
    <location>
        <begin position="882"/>
        <end position="906"/>
    </location>
</feature>
<feature type="compositionally biased region" description="Low complexity" evidence="1">
    <location>
        <begin position="980"/>
        <end position="997"/>
    </location>
</feature>
<feature type="compositionally biased region" description="Basic and acidic residues" evidence="1">
    <location>
        <begin position="922"/>
        <end position="942"/>
    </location>
</feature>
<feature type="compositionally biased region" description="Polar residues" evidence="1">
    <location>
        <begin position="1160"/>
        <end position="1180"/>
    </location>
</feature>
<feature type="compositionally biased region" description="Low complexity" evidence="1">
    <location>
        <begin position="259"/>
        <end position="275"/>
    </location>
</feature>
<evidence type="ECO:0000313" key="2">
    <source>
        <dbReference type="EMBL" id="CEL71071.1"/>
    </source>
</evidence>
<feature type="region of interest" description="Disordered" evidence="1">
    <location>
        <begin position="922"/>
        <end position="954"/>
    </location>
</feature>
<feature type="compositionally biased region" description="Basic and acidic residues" evidence="1">
    <location>
        <begin position="1054"/>
        <end position="1063"/>
    </location>
</feature>
<feature type="region of interest" description="Disordered" evidence="1">
    <location>
        <begin position="80"/>
        <end position="103"/>
    </location>
</feature>
<protein>
    <submittedName>
        <fullName evidence="2">Uncharacterized protein</fullName>
    </submittedName>
</protein>
<feature type="region of interest" description="Disordered" evidence="1">
    <location>
        <begin position="795"/>
        <end position="817"/>
    </location>
</feature>
<feature type="region of interest" description="Disordered" evidence="1">
    <location>
        <begin position="1158"/>
        <end position="1201"/>
    </location>
</feature>